<feature type="region of interest" description="Disordered" evidence="6">
    <location>
        <begin position="127"/>
        <end position="174"/>
    </location>
</feature>
<evidence type="ECO:0000256" key="4">
    <source>
        <dbReference type="ARBA" id="ARBA00022833"/>
    </source>
</evidence>
<dbReference type="InterPro" id="IPR052035">
    <property type="entry name" value="ZnF_BED_domain_contain"/>
</dbReference>
<evidence type="ECO:0000256" key="1">
    <source>
        <dbReference type="ARBA" id="ARBA00004123"/>
    </source>
</evidence>
<dbReference type="AlphaFoldDB" id="A0A179F6A0"/>
<protein>
    <submittedName>
        <fullName evidence="7">Restless-like transposase</fullName>
    </submittedName>
</protein>
<reference evidence="7 8" key="1">
    <citation type="submission" date="2016-01" db="EMBL/GenBank/DDBJ databases">
        <title>Biosynthesis of antibiotic leucinostatins and their inhibition on Phytophthora in bio-control Purpureocillium lilacinum.</title>
        <authorList>
            <person name="Wang G."/>
            <person name="Liu Z."/>
            <person name="Lin R."/>
            <person name="Li E."/>
            <person name="Mao Z."/>
            <person name="Ling J."/>
            <person name="Yin W."/>
            <person name="Xie B."/>
        </authorList>
    </citation>
    <scope>NUCLEOTIDE SEQUENCE [LARGE SCALE GENOMIC DNA]</scope>
    <source>
        <strain evidence="7">PLBJ-1</strain>
    </source>
</reference>
<feature type="compositionally biased region" description="Low complexity" evidence="6">
    <location>
        <begin position="162"/>
        <end position="174"/>
    </location>
</feature>
<dbReference type="SUPFAM" id="SSF53098">
    <property type="entry name" value="Ribonuclease H-like"/>
    <property type="match status" value="1"/>
</dbReference>
<gene>
    <name evidence="7" type="ORF">VFPBJ_11512</name>
</gene>
<feature type="compositionally biased region" description="Polar residues" evidence="6">
    <location>
        <begin position="152"/>
        <end position="161"/>
    </location>
</feature>
<keyword evidence="4" id="KW-0862">Zinc</keyword>
<name>A0A179F6A0_PURLI</name>
<dbReference type="PANTHER" id="PTHR46481:SF10">
    <property type="entry name" value="ZINC FINGER BED DOMAIN-CONTAINING PROTEIN 39"/>
    <property type="match status" value="1"/>
</dbReference>
<dbReference type="Proteomes" id="UP000078240">
    <property type="component" value="Unassembled WGS sequence"/>
</dbReference>
<keyword evidence="3" id="KW-0863">Zinc-finger</keyword>
<dbReference type="PANTHER" id="PTHR46481">
    <property type="entry name" value="ZINC FINGER BED DOMAIN-CONTAINING PROTEIN 4"/>
    <property type="match status" value="1"/>
</dbReference>
<evidence type="ECO:0000313" key="8">
    <source>
        <dbReference type="Proteomes" id="UP000078240"/>
    </source>
</evidence>
<evidence type="ECO:0000313" key="7">
    <source>
        <dbReference type="EMBL" id="OAQ60851.1"/>
    </source>
</evidence>
<accession>A0A179F6A0</accession>
<evidence type="ECO:0000256" key="2">
    <source>
        <dbReference type="ARBA" id="ARBA00022723"/>
    </source>
</evidence>
<dbReference type="InterPro" id="IPR012337">
    <property type="entry name" value="RNaseH-like_sf"/>
</dbReference>
<evidence type="ECO:0000256" key="3">
    <source>
        <dbReference type="ARBA" id="ARBA00022771"/>
    </source>
</evidence>
<dbReference type="EMBL" id="LSBH01000029">
    <property type="protein sequence ID" value="OAQ60851.1"/>
    <property type="molecule type" value="Genomic_DNA"/>
</dbReference>
<evidence type="ECO:0000256" key="5">
    <source>
        <dbReference type="ARBA" id="ARBA00023242"/>
    </source>
</evidence>
<comment type="caution">
    <text evidence="7">The sequence shown here is derived from an EMBL/GenBank/DDBJ whole genome shotgun (WGS) entry which is preliminary data.</text>
</comment>
<comment type="subcellular location">
    <subcellularLocation>
        <location evidence="1">Nucleus</location>
    </subcellularLocation>
</comment>
<dbReference type="GO" id="GO:0005634">
    <property type="term" value="C:nucleus"/>
    <property type="evidence" value="ECO:0007669"/>
    <property type="project" value="UniProtKB-SubCell"/>
</dbReference>
<dbReference type="GO" id="GO:0008270">
    <property type="term" value="F:zinc ion binding"/>
    <property type="evidence" value="ECO:0007669"/>
    <property type="project" value="UniProtKB-KW"/>
</dbReference>
<keyword evidence="2" id="KW-0479">Metal-binding</keyword>
<proteinExistence type="predicted"/>
<organism evidence="7 8">
    <name type="scientific">Purpureocillium lilacinum</name>
    <name type="common">Paecilomyces lilacinus</name>
    <dbReference type="NCBI Taxonomy" id="33203"/>
    <lineage>
        <taxon>Eukaryota</taxon>
        <taxon>Fungi</taxon>
        <taxon>Dikarya</taxon>
        <taxon>Ascomycota</taxon>
        <taxon>Pezizomycotina</taxon>
        <taxon>Sordariomycetes</taxon>
        <taxon>Hypocreomycetidae</taxon>
        <taxon>Hypocreales</taxon>
        <taxon>Ophiocordycipitaceae</taxon>
        <taxon>Purpureocillium</taxon>
    </lineage>
</organism>
<keyword evidence="5" id="KW-0539">Nucleus</keyword>
<sequence length="455" mass="50916">MDGKPGRDAWRNKRDCATASDARPHYTYGCPPSNACPPARDQKLPVKSVSISTFGASSPIMCGHSAFVIHHLGYGPLDMITRIPTEAGDGSASAASKTDAHGLGTSQKKAFRTRKIICSRITEYALRPRQRNRQHRRKQRSRRVKTKGPLASTASTSNVCCSNGSSRRTSRSASITDANITRSTIRRKVLAAYETHKEEVMAVLRQSCGLIHVSFDGWKSGNRYTLYGITCFFRDESSQPRKLVLGVPELRTRHFGHNVAAEILDVLDAYGIRDRIGYFTLDNLGFAASRRRGRCFGHTLNLSAEALLFGHEVKAFEEQLSGAAALSEPPPAACQGFWDMKYMHADHEKRVCKLLDGLSPFYKAWHLAIPRRRRERTFQSCKHMDTGIGPTLSDVSEFAEPAENAWRILILFRRAAMSSSEMRAENWHTGTAVTRTEKVDRKPRNERCIVRGDVF</sequence>
<feature type="region of interest" description="Disordered" evidence="6">
    <location>
        <begin position="87"/>
        <end position="106"/>
    </location>
</feature>
<feature type="compositionally biased region" description="Basic residues" evidence="6">
    <location>
        <begin position="128"/>
        <end position="146"/>
    </location>
</feature>
<evidence type="ECO:0000256" key="6">
    <source>
        <dbReference type="SAM" id="MobiDB-lite"/>
    </source>
</evidence>